<sequence length="716" mass="79300">MGSYLPTCGGCRRGCCHGHGYGHAMPNAGEPYPGNINRPCMGHCNPPKLYADTYSYLNNHLMQPVVQEVYNDLKTITPANTIMNNPMASKMGLEQNVTGMNMMQNNDNHPTAGNIPNEIPNMSENMNSMSIQQTHQPMNNMGGMGPEIAKMILGDSGPKQNNQQIPVQGRQLEASMISNVRQSPQGNMGVTGMNPSGQMYTDVNQGYTSNQNQSTANMNQTQYQQPTPQQFIPIPHSATNTNNNFIPQNQENMPMRNTGNSAAQQMGESNQRAYAQHTQGVMKFNQMFPGVMQGGDLGFDPMAIAIQMNPANQQKAAMETMQKLMNGTPINKAENLSAQPPANIAQPPFTPTPQNQNYLSNNQQFSNQPTVSPSQNLNQQIIPMQQQIENTNAVNNPITTTQHSPVPQHQQQIYSVVTDSTQQHAYQKPSDLQNQQMPESGIPTTQPVNLGINNPNTQMQVQPAPTQYQSPETQQITKDPILPVDTSRNQPSYYVKPKSRYEFNTLGQPVQMLPAQVFHEPEPRLPQTLSPQPIPSKLRNNQNNYSNVKSTVSKTSIIGKGHIPRAVSKSQLQHLYNQYKGSQSFTQQNVTSPVQAPTHSDGKLNIVQPNTRPQQLIPVEKFGGDNNANNVSNNIQIPAKVQKDMEQVGDVLPSNKPNEVIEPAKATPTIPTRQAKLRNGLQDVVYTSYPSSAAWSFHGANDYRPVPARYRFREFK</sequence>
<accession>A0A9N9R441</accession>
<dbReference type="AlphaFoldDB" id="A0A9N9R441"/>
<dbReference type="EMBL" id="OU893333">
    <property type="protein sequence ID" value="CAG9788916.1"/>
    <property type="molecule type" value="Genomic_DNA"/>
</dbReference>
<evidence type="ECO:0000313" key="2">
    <source>
        <dbReference type="Proteomes" id="UP001153714"/>
    </source>
</evidence>
<reference evidence="1" key="2">
    <citation type="submission" date="2022-10" db="EMBL/GenBank/DDBJ databases">
        <authorList>
            <consortium name="ENA_rothamsted_submissions"/>
            <consortium name="culmorum"/>
            <person name="King R."/>
        </authorList>
    </citation>
    <scope>NUCLEOTIDE SEQUENCE</scope>
</reference>
<gene>
    <name evidence="1" type="ORF">DIATSA_LOCUS6694</name>
</gene>
<reference evidence="1" key="1">
    <citation type="submission" date="2021-12" db="EMBL/GenBank/DDBJ databases">
        <authorList>
            <person name="King R."/>
        </authorList>
    </citation>
    <scope>NUCLEOTIDE SEQUENCE</scope>
</reference>
<proteinExistence type="predicted"/>
<dbReference type="Proteomes" id="UP001153714">
    <property type="component" value="Chromosome 2"/>
</dbReference>
<evidence type="ECO:0000313" key="1">
    <source>
        <dbReference type="EMBL" id="CAG9788916.1"/>
    </source>
</evidence>
<name>A0A9N9R441_9NEOP</name>
<keyword evidence="2" id="KW-1185">Reference proteome</keyword>
<organism evidence="1 2">
    <name type="scientific">Diatraea saccharalis</name>
    <name type="common">sugarcane borer</name>
    <dbReference type="NCBI Taxonomy" id="40085"/>
    <lineage>
        <taxon>Eukaryota</taxon>
        <taxon>Metazoa</taxon>
        <taxon>Ecdysozoa</taxon>
        <taxon>Arthropoda</taxon>
        <taxon>Hexapoda</taxon>
        <taxon>Insecta</taxon>
        <taxon>Pterygota</taxon>
        <taxon>Neoptera</taxon>
        <taxon>Endopterygota</taxon>
        <taxon>Lepidoptera</taxon>
        <taxon>Glossata</taxon>
        <taxon>Ditrysia</taxon>
        <taxon>Pyraloidea</taxon>
        <taxon>Crambidae</taxon>
        <taxon>Crambinae</taxon>
        <taxon>Diatraea</taxon>
    </lineage>
</organism>
<dbReference type="OrthoDB" id="7485989at2759"/>
<protein>
    <submittedName>
        <fullName evidence="1">Uncharacterized protein</fullName>
    </submittedName>
</protein>